<accession>A0ABV5JED4</accession>
<keyword evidence="3" id="KW-0560">Oxidoreductase</keyword>
<evidence type="ECO:0000256" key="1">
    <source>
        <dbReference type="ARBA" id="ARBA00022630"/>
    </source>
</evidence>
<dbReference type="InterPro" id="IPR036318">
    <property type="entry name" value="FAD-bd_PCMH-like_sf"/>
</dbReference>
<evidence type="ECO:0000256" key="2">
    <source>
        <dbReference type="ARBA" id="ARBA00022827"/>
    </source>
</evidence>
<dbReference type="InterPro" id="IPR016167">
    <property type="entry name" value="FAD-bd_PCMH_sub1"/>
</dbReference>
<sequence>MYSFEYHNPASQKEAEELLASTDNPSLLAGGQTLLPALKHRLAEPSDLIDLKGIDGLSGIREENGAIVIGAATTHCEVSESELVAKRIPALAKLAGGIGDQQVRHRGTIGGSVANNDPAADYPAGCVGLGATIRTNRREMGADNFFVDLFETALGEDEMILAVSFPIPDQAAYIKFPNPASRYALVGVMLSKTGGDVRVAITGAGSSGVFRDSHIETALSKDFSVDAIDGSGVDEAEISADIHASAEYRKHLIGEMARRAVEAASGS</sequence>
<comment type="caution">
    <text evidence="5">The sequence shown here is derived from an EMBL/GenBank/DDBJ whole genome shotgun (WGS) entry which is preliminary data.</text>
</comment>
<dbReference type="InterPro" id="IPR016169">
    <property type="entry name" value="FAD-bd_PCMH_sub2"/>
</dbReference>
<dbReference type="PROSITE" id="PS51387">
    <property type="entry name" value="FAD_PCMH"/>
    <property type="match status" value="1"/>
</dbReference>
<dbReference type="PANTHER" id="PTHR42659:SF2">
    <property type="entry name" value="XANTHINE DEHYDROGENASE SUBUNIT C-RELATED"/>
    <property type="match status" value="1"/>
</dbReference>
<dbReference type="SUPFAM" id="SSF55447">
    <property type="entry name" value="CO dehydrogenase flavoprotein C-terminal domain-like"/>
    <property type="match status" value="1"/>
</dbReference>
<dbReference type="SUPFAM" id="SSF56176">
    <property type="entry name" value="FAD-binding/transporter-associated domain-like"/>
    <property type="match status" value="1"/>
</dbReference>
<protein>
    <submittedName>
        <fullName evidence="5">FAD binding domain-containing protein</fullName>
    </submittedName>
</protein>
<evidence type="ECO:0000256" key="3">
    <source>
        <dbReference type="ARBA" id="ARBA00023002"/>
    </source>
</evidence>
<name>A0ABV5JED4_9RHOB</name>
<dbReference type="InterPro" id="IPR051312">
    <property type="entry name" value="Diverse_Substr_Oxidored"/>
</dbReference>
<dbReference type="Gene3D" id="3.30.43.10">
    <property type="entry name" value="Uridine Diphospho-n-acetylenolpyruvylglucosamine Reductase, domain 2"/>
    <property type="match status" value="1"/>
</dbReference>
<evidence type="ECO:0000259" key="4">
    <source>
        <dbReference type="PROSITE" id="PS51387"/>
    </source>
</evidence>
<proteinExistence type="predicted"/>
<keyword evidence="6" id="KW-1185">Reference proteome</keyword>
<keyword evidence="1" id="KW-0285">Flavoprotein</keyword>
<dbReference type="Gene3D" id="3.30.465.10">
    <property type="match status" value="1"/>
</dbReference>
<dbReference type="InterPro" id="IPR016166">
    <property type="entry name" value="FAD-bd_PCMH"/>
</dbReference>
<evidence type="ECO:0000313" key="5">
    <source>
        <dbReference type="EMBL" id="MFB9231817.1"/>
    </source>
</evidence>
<dbReference type="EMBL" id="JBHMEA010000030">
    <property type="protein sequence ID" value="MFB9231817.1"/>
    <property type="molecule type" value="Genomic_DNA"/>
</dbReference>
<evidence type="ECO:0000313" key="6">
    <source>
        <dbReference type="Proteomes" id="UP001589683"/>
    </source>
</evidence>
<dbReference type="InterPro" id="IPR005107">
    <property type="entry name" value="CO_DH_flav_C"/>
</dbReference>
<dbReference type="InterPro" id="IPR002346">
    <property type="entry name" value="Mopterin_DH_FAD-bd"/>
</dbReference>
<gene>
    <name evidence="5" type="ORF">ACFFUT_08465</name>
</gene>
<dbReference type="Gene3D" id="3.30.390.50">
    <property type="entry name" value="CO dehydrogenase flavoprotein, C-terminal domain"/>
    <property type="match status" value="1"/>
</dbReference>
<dbReference type="PANTHER" id="PTHR42659">
    <property type="entry name" value="XANTHINE DEHYDROGENASE SUBUNIT C-RELATED"/>
    <property type="match status" value="1"/>
</dbReference>
<keyword evidence="2" id="KW-0274">FAD</keyword>
<organism evidence="5 6">
    <name type="scientific">Pseudohalocynthiibacter aestuariivivens</name>
    <dbReference type="NCBI Taxonomy" id="1591409"/>
    <lineage>
        <taxon>Bacteria</taxon>
        <taxon>Pseudomonadati</taxon>
        <taxon>Pseudomonadota</taxon>
        <taxon>Alphaproteobacteria</taxon>
        <taxon>Rhodobacterales</taxon>
        <taxon>Paracoccaceae</taxon>
        <taxon>Pseudohalocynthiibacter</taxon>
    </lineage>
</organism>
<dbReference type="RefSeq" id="WP_213891088.1">
    <property type="nucleotide sequence ID" value="NZ_JAGFNU010000018.1"/>
</dbReference>
<dbReference type="Proteomes" id="UP001589683">
    <property type="component" value="Unassembled WGS sequence"/>
</dbReference>
<reference evidence="5 6" key="1">
    <citation type="submission" date="2024-09" db="EMBL/GenBank/DDBJ databases">
        <authorList>
            <person name="Sun Q."/>
            <person name="Mori K."/>
        </authorList>
    </citation>
    <scope>NUCLEOTIDE SEQUENCE [LARGE SCALE GENOMIC DNA]</scope>
    <source>
        <strain evidence="5 6">CECT 8726</strain>
    </source>
</reference>
<dbReference type="SMART" id="SM01092">
    <property type="entry name" value="CO_deh_flav_C"/>
    <property type="match status" value="1"/>
</dbReference>
<feature type="domain" description="FAD-binding PCMH-type" evidence="4">
    <location>
        <begin position="1"/>
        <end position="170"/>
    </location>
</feature>
<dbReference type="InterPro" id="IPR036683">
    <property type="entry name" value="CO_DH_flav_C_dom_sf"/>
</dbReference>
<dbReference type="Pfam" id="PF00941">
    <property type="entry name" value="FAD_binding_5"/>
    <property type="match status" value="1"/>
</dbReference>